<organism evidence="1 2">
    <name type="scientific">Antarcticirhabdus aurantiaca</name>
    <dbReference type="NCBI Taxonomy" id="2606717"/>
    <lineage>
        <taxon>Bacteria</taxon>
        <taxon>Pseudomonadati</taxon>
        <taxon>Pseudomonadota</taxon>
        <taxon>Alphaproteobacteria</taxon>
        <taxon>Hyphomicrobiales</taxon>
        <taxon>Aurantimonadaceae</taxon>
        <taxon>Antarcticirhabdus</taxon>
    </lineage>
</organism>
<evidence type="ECO:0000313" key="1">
    <source>
        <dbReference type="EMBL" id="WAJ26270.1"/>
    </source>
</evidence>
<gene>
    <name evidence="1" type="ORF">OXU80_15300</name>
</gene>
<protein>
    <submittedName>
        <fullName evidence="1">Helix-turn-helix domain-containing protein</fullName>
    </submittedName>
</protein>
<reference evidence="1" key="1">
    <citation type="submission" date="2022-11" db="EMBL/GenBank/DDBJ databases">
        <title>beta-Carotene-producing bacterium, Jeongeuplla avenae sp. nov., alleviates the salt stress of Arabidopsis seedlings.</title>
        <authorList>
            <person name="Jiang L."/>
            <person name="Lee J."/>
        </authorList>
    </citation>
    <scope>NUCLEOTIDE SEQUENCE</scope>
    <source>
        <strain evidence="1">DY_R2A_6</strain>
    </source>
</reference>
<dbReference type="Proteomes" id="UP001163223">
    <property type="component" value="Chromosome"/>
</dbReference>
<accession>A0ACD4NHK4</accession>
<proteinExistence type="predicted"/>
<evidence type="ECO:0000313" key="2">
    <source>
        <dbReference type="Proteomes" id="UP001163223"/>
    </source>
</evidence>
<keyword evidence="2" id="KW-1185">Reference proteome</keyword>
<name>A0ACD4NHK4_9HYPH</name>
<dbReference type="EMBL" id="CP113520">
    <property type="protein sequence ID" value="WAJ26270.1"/>
    <property type="molecule type" value="Genomic_DNA"/>
</dbReference>
<sequence>MTTEPLHTLAETAKTLGISVKTLREHVNLGRIRSIIVGSGTKRKTRRFTDQNIASFIEKQKVRETPACQSSKAPKAPSTNTTSKSTVVDFMALQKPKTKKTLMP</sequence>